<feature type="compositionally biased region" description="Low complexity" evidence="1">
    <location>
        <begin position="178"/>
        <end position="189"/>
    </location>
</feature>
<evidence type="ECO:0000313" key="3">
    <source>
        <dbReference type="EMBL" id="WQQ26134.1"/>
    </source>
</evidence>
<dbReference type="PANTHER" id="PTHR23026:SF123">
    <property type="entry name" value="NAD(P)H NITROREDUCTASE RV3131-RELATED"/>
    <property type="match status" value="1"/>
</dbReference>
<dbReference type="CDD" id="cd02062">
    <property type="entry name" value="Nitro_FMN_reductase"/>
    <property type="match status" value="1"/>
</dbReference>
<dbReference type="RefSeq" id="WP_322937204.1">
    <property type="nucleotide sequence ID" value="NZ_CP141059.1"/>
</dbReference>
<dbReference type="PANTHER" id="PTHR23026">
    <property type="entry name" value="NADPH NITROREDUCTASE"/>
    <property type="match status" value="1"/>
</dbReference>
<feature type="region of interest" description="Disordered" evidence="1">
    <location>
        <begin position="171"/>
        <end position="195"/>
    </location>
</feature>
<evidence type="ECO:0000259" key="2">
    <source>
        <dbReference type="Pfam" id="PF00881"/>
    </source>
</evidence>
<sequence length="212" mass="23216">MEFSEVVRRRRMVRSYTDEPVDPAVVERALEHATRAPSAGFSQGWAFVVLDRPEDVRRFWAASSDAAATPDGRDTWLAGMMTAPVVVVPCSVKAAYLDRYAEPDKGWTDRSEERWPMPFWDLDTAMAALLILQTVTDAGLGACFFGIVPDRELEVRRALGLPDAGDPHPIGAITIGHPAPRGTGASGSAGRRRRTPWTDVAHRGRFGAGWDG</sequence>
<protein>
    <submittedName>
        <fullName evidence="3">Nitroreductase family protein</fullName>
    </submittedName>
</protein>
<dbReference type="Proteomes" id="UP001327225">
    <property type="component" value="Chromosome"/>
</dbReference>
<name>A0ABZ0ZQL1_9ACTN</name>
<dbReference type="SUPFAM" id="SSF55469">
    <property type="entry name" value="FMN-dependent nitroreductase-like"/>
    <property type="match status" value="1"/>
</dbReference>
<gene>
    <name evidence="3" type="ORF">SHK19_19490</name>
</gene>
<dbReference type="Pfam" id="PF00881">
    <property type="entry name" value="Nitroreductase"/>
    <property type="match status" value="1"/>
</dbReference>
<feature type="domain" description="Nitroreductase" evidence="2">
    <location>
        <begin position="7"/>
        <end position="177"/>
    </location>
</feature>
<dbReference type="EMBL" id="CP141059">
    <property type="protein sequence ID" value="WQQ26134.1"/>
    <property type="molecule type" value="Genomic_DNA"/>
</dbReference>
<evidence type="ECO:0000256" key="1">
    <source>
        <dbReference type="SAM" id="MobiDB-lite"/>
    </source>
</evidence>
<organism evidence="3 4">
    <name type="scientific">Nocardioides bizhenqiangii</name>
    <dbReference type="NCBI Taxonomy" id="3095076"/>
    <lineage>
        <taxon>Bacteria</taxon>
        <taxon>Bacillati</taxon>
        <taxon>Actinomycetota</taxon>
        <taxon>Actinomycetes</taxon>
        <taxon>Propionibacteriales</taxon>
        <taxon>Nocardioidaceae</taxon>
        <taxon>Nocardioides</taxon>
    </lineage>
</organism>
<accession>A0ABZ0ZQL1</accession>
<dbReference type="InterPro" id="IPR000415">
    <property type="entry name" value="Nitroreductase-like"/>
</dbReference>
<reference evidence="4" key="1">
    <citation type="submission" date="2023-12" db="EMBL/GenBank/DDBJ databases">
        <title>Novel species in genus Nocardioides.</title>
        <authorList>
            <person name="Zhou H."/>
        </authorList>
    </citation>
    <scope>NUCLEOTIDE SEQUENCE [LARGE SCALE GENOMIC DNA]</scope>
    <source>
        <strain evidence="4">HM61</strain>
    </source>
</reference>
<proteinExistence type="predicted"/>
<dbReference type="Gene3D" id="3.40.109.10">
    <property type="entry name" value="NADH Oxidase"/>
    <property type="match status" value="1"/>
</dbReference>
<dbReference type="InterPro" id="IPR050627">
    <property type="entry name" value="Nitroreductase/BluB"/>
</dbReference>
<evidence type="ECO:0000313" key="4">
    <source>
        <dbReference type="Proteomes" id="UP001327225"/>
    </source>
</evidence>
<dbReference type="InterPro" id="IPR029479">
    <property type="entry name" value="Nitroreductase"/>
</dbReference>
<keyword evidence="4" id="KW-1185">Reference proteome</keyword>